<accession>A0A059J127</accession>
<reference evidence="4 5" key="1">
    <citation type="submission" date="2014-02" db="EMBL/GenBank/DDBJ databases">
        <title>The Genome Sequence of Trichophyton interdigitale MR816.</title>
        <authorList>
            <consortium name="The Broad Institute Genomics Platform"/>
            <person name="Cuomo C.A."/>
            <person name="White T.C."/>
            <person name="Graser Y."/>
            <person name="Martinez-Rossi N."/>
            <person name="Heitman J."/>
            <person name="Young S.K."/>
            <person name="Zeng Q."/>
            <person name="Gargeya S."/>
            <person name="Abouelleil A."/>
            <person name="Alvarado L."/>
            <person name="Chapman S.B."/>
            <person name="Gainer-Dewar J."/>
            <person name="Goldberg J."/>
            <person name="Griggs A."/>
            <person name="Gujja S."/>
            <person name="Hansen M."/>
            <person name="Howarth C."/>
            <person name="Imamovic A."/>
            <person name="Larimer J."/>
            <person name="Martinez D."/>
            <person name="Murphy C."/>
            <person name="Pearson M.D."/>
            <person name="Persinoti G."/>
            <person name="Poon T."/>
            <person name="Priest M."/>
            <person name="Roberts A.D."/>
            <person name="Saif S."/>
            <person name="Shea T.D."/>
            <person name="Sykes S.N."/>
            <person name="Wortman J."/>
            <person name="Nusbaum C."/>
            <person name="Birren B."/>
        </authorList>
    </citation>
    <scope>NUCLEOTIDE SEQUENCE [LARGE SCALE GENOMIC DNA]</scope>
    <source>
        <strain evidence="4 5">MR816</strain>
    </source>
</reference>
<dbReference type="Pfam" id="PF24883">
    <property type="entry name" value="NPHP3_N"/>
    <property type="match status" value="1"/>
</dbReference>
<dbReference type="PANTHER" id="PTHR10039">
    <property type="entry name" value="AMELOGENIN"/>
    <property type="match status" value="1"/>
</dbReference>
<feature type="repeat" description="ANK" evidence="2">
    <location>
        <begin position="740"/>
        <end position="772"/>
    </location>
</feature>
<comment type="caution">
    <text evidence="4">The sequence shown here is derived from an EMBL/GenBank/DDBJ whole genome shotgun (WGS) entry which is preliminary data.</text>
</comment>
<dbReference type="SUPFAM" id="SSF52540">
    <property type="entry name" value="P-loop containing nucleoside triphosphate hydrolases"/>
    <property type="match status" value="1"/>
</dbReference>
<gene>
    <name evidence="4" type="ORF">H109_06686</name>
</gene>
<dbReference type="Proteomes" id="UP000024533">
    <property type="component" value="Unassembled WGS sequence"/>
</dbReference>
<dbReference type="Gene3D" id="3.40.50.300">
    <property type="entry name" value="P-loop containing nucleotide triphosphate hydrolases"/>
    <property type="match status" value="1"/>
</dbReference>
<dbReference type="EMBL" id="AOKY01000498">
    <property type="protein sequence ID" value="KDB21388.1"/>
    <property type="molecule type" value="Genomic_DNA"/>
</dbReference>
<evidence type="ECO:0000256" key="1">
    <source>
        <dbReference type="ARBA" id="ARBA00022737"/>
    </source>
</evidence>
<dbReference type="Pfam" id="PF00023">
    <property type="entry name" value="Ank"/>
    <property type="match status" value="1"/>
</dbReference>
<feature type="repeat" description="ANK" evidence="2">
    <location>
        <begin position="773"/>
        <end position="805"/>
    </location>
</feature>
<dbReference type="PANTHER" id="PTHR10039:SF16">
    <property type="entry name" value="GPI INOSITOL-DEACYLASE"/>
    <property type="match status" value="1"/>
</dbReference>
<dbReference type="InterPro" id="IPR027417">
    <property type="entry name" value="P-loop_NTPase"/>
</dbReference>
<dbReference type="InterPro" id="IPR056884">
    <property type="entry name" value="NPHP3-like_N"/>
</dbReference>
<proteinExistence type="predicted"/>
<keyword evidence="2" id="KW-0040">ANK repeat</keyword>
<sequence length="940" mass="104380">MEAAASAIGLIQVTAHVLHLTVKFYFEVRDARKEIKWLEGEINDLQGTLRKIVDLAEDTSDPEAIKRLPAFALLLGEDGALARCQGELLELAGKLEKAGGAGSGKDETLQQKKNPMRQFGVRALKWPFTSKEIKSSIAVLERCKASFNLALTADQTKLTLDTNRLVVELGKDITASRNEQQKGEYRSKIIQWLSAVEQGITWSNHEDARKKHSQGTGEWALELQAFKEWKSTGPAILWMHGKPGSGKTVLSSSVIEHLQAEYDSEANTLLSYFYFDFGTPAKQSSTNCLRYLLSRLLTKAPDVPQELRDLYVKKCNYGSETPALSDLISIFKLFAESEAIENIFIAIDALDECPLDNRQELLDFLTTISSWEPSNLHVFLTSRPESDIKEALSPLSMVTAVSVGGFSVTQDITNHIRSQLSSDPALKKLPAKLKSEIERKLIADADGMFRWVDCQLSELRRCKTKALLVKTLESLPKTLDGTYERILQSIPTNYQDYARRALWWLVEARRPLSAEEVAEAAILDADDDTPFDPEGRFFNPQDDILEILGSLVSVAEREHEVADVNDENNSRTTATTVNETFSELRLSHFSVKEYLISTHPLNCQSPLVAQFYVDKALVSSFILRSCLLYISHYIGSDCRAGARDDVDEFPLLLYVCEFWFAYAGMPLDDKSSGLLNDFFSSETQIQAWLLVHTPNQPRKDLFQPPDEPGQALHHACYLGLTGTAKYLIENGTTVDCTTESGVTPLIRAAERGHVDTIELLLNFGSNIEHSTRGGRTPLQVACSRGHIKIVQRLLSAKADVESKDVDFWTPLYWAAEGRHVEIVSLLLKQGADPNARTMSGGTALHQVCGRGYDEIARQLLDAGAEVNVATSWGRTPLHQAAAGGSLEVVKLLLAYGADPNVLDMSYSSPVALAEENLHYEIVDVLQPLTDLKDPLDSSEE</sequence>
<dbReference type="HOGENOM" id="CLU_000288_34_23_1"/>
<dbReference type="OMA" id="WWLVEAR"/>
<name>A0A059J127_TRIIM</name>
<dbReference type="InterPro" id="IPR002110">
    <property type="entry name" value="Ankyrin_rpt"/>
</dbReference>
<dbReference type="SUPFAM" id="SSF48403">
    <property type="entry name" value="Ankyrin repeat"/>
    <property type="match status" value="1"/>
</dbReference>
<feature type="domain" description="Nephrocystin 3-like N-terminal" evidence="3">
    <location>
        <begin position="215"/>
        <end position="383"/>
    </location>
</feature>
<protein>
    <recommendedName>
        <fullName evidence="3">Nephrocystin 3-like N-terminal domain-containing protein</fullName>
    </recommendedName>
</protein>
<dbReference type="PROSITE" id="PS50297">
    <property type="entry name" value="ANK_REP_REGION"/>
    <property type="match status" value="5"/>
</dbReference>
<organism evidence="4 5">
    <name type="scientific">Trichophyton interdigitale (strain MR816)</name>
    <dbReference type="NCBI Taxonomy" id="1215338"/>
    <lineage>
        <taxon>Eukaryota</taxon>
        <taxon>Fungi</taxon>
        <taxon>Dikarya</taxon>
        <taxon>Ascomycota</taxon>
        <taxon>Pezizomycotina</taxon>
        <taxon>Eurotiomycetes</taxon>
        <taxon>Eurotiomycetidae</taxon>
        <taxon>Onygenales</taxon>
        <taxon>Arthrodermataceae</taxon>
        <taxon>Trichophyton</taxon>
    </lineage>
</organism>
<dbReference type="Gene3D" id="1.25.40.20">
    <property type="entry name" value="Ankyrin repeat-containing domain"/>
    <property type="match status" value="1"/>
</dbReference>
<dbReference type="STRING" id="1215338.A0A059J127"/>
<dbReference type="SMART" id="SM00248">
    <property type="entry name" value="ANK"/>
    <property type="match status" value="6"/>
</dbReference>
<dbReference type="Pfam" id="PF12796">
    <property type="entry name" value="Ank_2"/>
    <property type="match status" value="2"/>
</dbReference>
<feature type="repeat" description="ANK" evidence="2">
    <location>
        <begin position="839"/>
        <end position="871"/>
    </location>
</feature>
<evidence type="ECO:0000313" key="4">
    <source>
        <dbReference type="EMBL" id="KDB21388.1"/>
    </source>
</evidence>
<keyword evidence="5" id="KW-1185">Reference proteome</keyword>
<feature type="repeat" description="ANK" evidence="2">
    <location>
        <begin position="806"/>
        <end position="838"/>
    </location>
</feature>
<evidence type="ECO:0000256" key="2">
    <source>
        <dbReference type="PROSITE-ProRule" id="PRU00023"/>
    </source>
</evidence>
<dbReference type="PROSITE" id="PS50088">
    <property type="entry name" value="ANK_REPEAT"/>
    <property type="match status" value="5"/>
</dbReference>
<evidence type="ECO:0000313" key="5">
    <source>
        <dbReference type="Proteomes" id="UP000024533"/>
    </source>
</evidence>
<evidence type="ECO:0000259" key="3">
    <source>
        <dbReference type="Pfam" id="PF24883"/>
    </source>
</evidence>
<dbReference type="OrthoDB" id="4184734at2759"/>
<feature type="repeat" description="ANK" evidence="2">
    <location>
        <begin position="872"/>
        <end position="904"/>
    </location>
</feature>
<dbReference type="InterPro" id="IPR036770">
    <property type="entry name" value="Ankyrin_rpt-contain_sf"/>
</dbReference>
<keyword evidence="1" id="KW-0677">Repeat</keyword>
<dbReference type="AlphaFoldDB" id="A0A059J127"/>
<dbReference type="PRINTS" id="PR01415">
    <property type="entry name" value="ANKYRIN"/>
</dbReference>